<dbReference type="GO" id="GO:0043161">
    <property type="term" value="P:proteasome-mediated ubiquitin-dependent protein catabolic process"/>
    <property type="evidence" value="ECO:0007669"/>
    <property type="project" value="TreeGrafter"/>
</dbReference>
<evidence type="ECO:0000313" key="3">
    <source>
        <dbReference type="Proteomes" id="UP000078200"/>
    </source>
</evidence>
<reference evidence="2" key="1">
    <citation type="submission" date="2020-05" db="UniProtKB">
        <authorList>
            <consortium name="EnsemblMetazoa"/>
        </authorList>
    </citation>
    <scope>IDENTIFICATION</scope>
    <source>
        <strain evidence="2">TTRI</strain>
    </source>
</reference>
<sequence length="204" mass="24111">MQLKLDPVPPLLANSRQNGCVEDLLYNGSKFQGFIMDEKVERSKPYDMEIIFQHIHWRDYFICGYLNLNTVNMRFSTLTSFFDGEFICEKYPFLTKKWGATEETDREYWGKFRGFENYRSTFNSSEFDYKALAESDYVFMRLKEHCILSDNGIVRDINGGPIPGFYYICLTKSTGILEGCFYRTPWEKYEWFELNHVPPTTEGI</sequence>
<dbReference type="GO" id="GO:0006623">
    <property type="term" value="P:protein targeting to vacuole"/>
    <property type="evidence" value="ECO:0007669"/>
    <property type="project" value="TreeGrafter"/>
</dbReference>
<dbReference type="VEuPathDB" id="VectorBase:GAUT031449"/>
<name>A0A1A9VAY6_GLOAU</name>
<dbReference type="InterPro" id="IPR018618">
    <property type="entry name" value="GID4/10-like"/>
</dbReference>
<proteinExistence type="inferred from homology"/>
<dbReference type="PANTHER" id="PTHR14534">
    <property type="entry name" value="VACUOLAR IMPORT AND DEGRADATION PROTEIN 24"/>
    <property type="match status" value="1"/>
</dbReference>
<dbReference type="GO" id="GO:0034657">
    <property type="term" value="C:GID complex"/>
    <property type="evidence" value="ECO:0007669"/>
    <property type="project" value="TreeGrafter"/>
</dbReference>
<evidence type="ECO:0008006" key="4">
    <source>
        <dbReference type="Google" id="ProtNLM"/>
    </source>
</evidence>
<organism evidence="2 3">
    <name type="scientific">Glossina austeni</name>
    <name type="common">Savannah tsetse fly</name>
    <dbReference type="NCBI Taxonomy" id="7395"/>
    <lineage>
        <taxon>Eukaryota</taxon>
        <taxon>Metazoa</taxon>
        <taxon>Ecdysozoa</taxon>
        <taxon>Arthropoda</taxon>
        <taxon>Hexapoda</taxon>
        <taxon>Insecta</taxon>
        <taxon>Pterygota</taxon>
        <taxon>Neoptera</taxon>
        <taxon>Endopterygota</taxon>
        <taxon>Diptera</taxon>
        <taxon>Brachycera</taxon>
        <taxon>Muscomorpha</taxon>
        <taxon>Hippoboscoidea</taxon>
        <taxon>Glossinidae</taxon>
        <taxon>Glossina</taxon>
    </lineage>
</organism>
<keyword evidence="3" id="KW-1185">Reference proteome</keyword>
<dbReference type="GO" id="GO:0007039">
    <property type="term" value="P:protein catabolic process in the vacuole"/>
    <property type="evidence" value="ECO:0007669"/>
    <property type="project" value="TreeGrafter"/>
</dbReference>
<comment type="similarity">
    <text evidence="1">Belongs to the GID4/VID24 family.</text>
</comment>
<dbReference type="GO" id="GO:0045721">
    <property type="term" value="P:negative regulation of gluconeogenesis"/>
    <property type="evidence" value="ECO:0007669"/>
    <property type="project" value="TreeGrafter"/>
</dbReference>
<dbReference type="EnsemblMetazoa" id="GAUT031449-RA">
    <property type="protein sequence ID" value="GAUT031449-PA"/>
    <property type="gene ID" value="GAUT031449"/>
</dbReference>
<evidence type="ECO:0000313" key="2">
    <source>
        <dbReference type="EnsemblMetazoa" id="GAUT031449-PA"/>
    </source>
</evidence>
<dbReference type="PANTHER" id="PTHR14534:SF3">
    <property type="entry name" value="GID COMPLEX SUBUNIT 4 HOMOLOG"/>
    <property type="match status" value="1"/>
</dbReference>
<accession>A0A1A9VAY6</accession>
<dbReference type="GO" id="GO:0005773">
    <property type="term" value="C:vacuole"/>
    <property type="evidence" value="ECO:0007669"/>
    <property type="project" value="GOC"/>
</dbReference>
<evidence type="ECO:0000256" key="1">
    <source>
        <dbReference type="ARBA" id="ARBA00061469"/>
    </source>
</evidence>
<dbReference type="AlphaFoldDB" id="A0A1A9VAY6"/>
<dbReference type="Proteomes" id="UP000078200">
    <property type="component" value="Unassembled WGS sequence"/>
</dbReference>
<protein>
    <recommendedName>
        <fullName evidence="4">Glucose-induced degradation protein 4 homolog</fullName>
    </recommendedName>
</protein>
<dbReference type="Pfam" id="PF09783">
    <property type="entry name" value="Vac_ImportDeg"/>
    <property type="match status" value="1"/>
</dbReference>
<dbReference type="STRING" id="7395.A0A1A9VAY6"/>